<protein>
    <submittedName>
        <fullName evidence="2">Uncharacterized protein</fullName>
    </submittedName>
</protein>
<dbReference type="EMBL" id="JAEAOA010000958">
    <property type="protein sequence ID" value="KAK3577913.1"/>
    <property type="molecule type" value="Genomic_DNA"/>
</dbReference>
<reference evidence="2" key="3">
    <citation type="submission" date="2023-05" db="EMBL/GenBank/DDBJ databases">
        <authorList>
            <person name="Smith C.H."/>
        </authorList>
    </citation>
    <scope>NUCLEOTIDE SEQUENCE</scope>
    <source>
        <strain evidence="2">CHS0354</strain>
        <tissue evidence="2">Mantle</tissue>
    </source>
</reference>
<sequence>MSSLTERSTPTTGIGTPGKIPKMDGRFNHATDRIRILRTAVEDRVHRLKSRTHSAILPRRSYIRPESAPIHFGQSIRSISVTLMKEQILFEERKQASLD</sequence>
<proteinExistence type="predicted"/>
<evidence type="ECO:0000313" key="3">
    <source>
        <dbReference type="Proteomes" id="UP001195483"/>
    </source>
</evidence>
<organism evidence="2 3">
    <name type="scientific">Potamilus streckersoni</name>
    <dbReference type="NCBI Taxonomy" id="2493646"/>
    <lineage>
        <taxon>Eukaryota</taxon>
        <taxon>Metazoa</taxon>
        <taxon>Spiralia</taxon>
        <taxon>Lophotrochozoa</taxon>
        <taxon>Mollusca</taxon>
        <taxon>Bivalvia</taxon>
        <taxon>Autobranchia</taxon>
        <taxon>Heteroconchia</taxon>
        <taxon>Palaeoheterodonta</taxon>
        <taxon>Unionida</taxon>
        <taxon>Unionoidea</taxon>
        <taxon>Unionidae</taxon>
        <taxon>Ambleminae</taxon>
        <taxon>Lampsilini</taxon>
        <taxon>Potamilus</taxon>
    </lineage>
</organism>
<feature type="region of interest" description="Disordered" evidence="1">
    <location>
        <begin position="1"/>
        <end position="27"/>
    </location>
</feature>
<comment type="caution">
    <text evidence="2">The sequence shown here is derived from an EMBL/GenBank/DDBJ whole genome shotgun (WGS) entry which is preliminary data.</text>
</comment>
<keyword evidence="3" id="KW-1185">Reference proteome</keyword>
<reference evidence="2" key="1">
    <citation type="journal article" date="2021" name="Genome Biol. Evol.">
        <title>A High-Quality Reference Genome for a Parasitic Bivalve with Doubly Uniparental Inheritance (Bivalvia: Unionida).</title>
        <authorList>
            <person name="Smith C.H."/>
        </authorList>
    </citation>
    <scope>NUCLEOTIDE SEQUENCE</scope>
    <source>
        <strain evidence="2">CHS0354</strain>
    </source>
</reference>
<dbReference type="AlphaFoldDB" id="A0AAE0RQL1"/>
<feature type="compositionally biased region" description="Low complexity" evidence="1">
    <location>
        <begin position="9"/>
        <end position="20"/>
    </location>
</feature>
<dbReference type="Proteomes" id="UP001195483">
    <property type="component" value="Unassembled WGS sequence"/>
</dbReference>
<evidence type="ECO:0000256" key="1">
    <source>
        <dbReference type="SAM" id="MobiDB-lite"/>
    </source>
</evidence>
<accession>A0AAE0RQL1</accession>
<name>A0AAE0RQL1_9BIVA</name>
<gene>
    <name evidence="2" type="ORF">CHS0354_015462</name>
</gene>
<evidence type="ECO:0000313" key="2">
    <source>
        <dbReference type="EMBL" id="KAK3577913.1"/>
    </source>
</evidence>
<reference evidence="2" key="2">
    <citation type="journal article" date="2021" name="Genome Biol. Evol.">
        <title>Developing a high-quality reference genome for a parasitic bivalve with doubly uniparental inheritance (Bivalvia: Unionida).</title>
        <authorList>
            <person name="Smith C.H."/>
        </authorList>
    </citation>
    <scope>NUCLEOTIDE SEQUENCE</scope>
    <source>
        <strain evidence="2">CHS0354</strain>
        <tissue evidence="2">Mantle</tissue>
    </source>
</reference>